<dbReference type="EMBL" id="JROU02000667">
    <property type="protein sequence ID" value="OEH78596.1"/>
    <property type="molecule type" value="Genomic_DNA"/>
</dbReference>
<organism evidence="2 3">
    <name type="scientific">Cyclospora cayetanensis</name>
    <dbReference type="NCBI Taxonomy" id="88456"/>
    <lineage>
        <taxon>Eukaryota</taxon>
        <taxon>Sar</taxon>
        <taxon>Alveolata</taxon>
        <taxon>Apicomplexa</taxon>
        <taxon>Conoidasida</taxon>
        <taxon>Coccidia</taxon>
        <taxon>Eucoccidiorida</taxon>
        <taxon>Eimeriorina</taxon>
        <taxon>Eimeriidae</taxon>
        <taxon>Cyclospora</taxon>
    </lineage>
</organism>
<feature type="region of interest" description="Disordered" evidence="1">
    <location>
        <begin position="58"/>
        <end position="81"/>
    </location>
</feature>
<dbReference type="Proteomes" id="UP000095192">
    <property type="component" value="Unassembled WGS sequence"/>
</dbReference>
<accession>A0A1D3D570</accession>
<comment type="caution">
    <text evidence="2">The sequence shown here is derived from an EMBL/GenBank/DDBJ whole genome shotgun (WGS) entry which is preliminary data.</text>
</comment>
<feature type="compositionally biased region" description="Polar residues" evidence="1">
    <location>
        <begin position="69"/>
        <end position="80"/>
    </location>
</feature>
<protein>
    <submittedName>
        <fullName evidence="2">Uncharacterized protein</fullName>
    </submittedName>
</protein>
<dbReference type="VEuPathDB" id="ToxoDB:cyc_04054"/>
<evidence type="ECO:0000313" key="3">
    <source>
        <dbReference type="Proteomes" id="UP000095192"/>
    </source>
</evidence>
<dbReference type="AlphaFoldDB" id="A0A1D3D570"/>
<dbReference type="InParanoid" id="A0A1D3D570"/>
<gene>
    <name evidence="2" type="ORF">cyc_04054</name>
</gene>
<keyword evidence="3" id="KW-1185">Reference proteome</keyword>
<proteinExistence type="predicted"/>
<sequence length="103" mass="11763">MLMGPFWEFYIPENYGGRKDVQALSYLINWLKMYLALQPPDKKTSAVQVLWFTPSVRSGGHRMGKDSANKQPTDEASTNEYYLRVQDRMRATPASMGGKEEPS</sequence>
<reference evidence="2 3" key="1">
    <citation type="journal article" date="2016" name="BMC Genomics">
        <title>Comparative genomics reveals Cyclospora cayetanensis possesses coccidia-like metabolism and invasion components but unique surface antigens.</title>
        <authorList>
            <person name="Liu S."/>
            <person name="Wang L."/>
            <person name="Zheng H."/>
            <person name="Xu Z."/>
            <person name="Roellig D.M."/>
            <person name="Li N."/>
            <person name="Frace M.A."/>
            <person name="Tang K."/>
            <person name="Arrowood M.J."/>
            <person name="Moss D.M."/>
            <person name="Zhang L."/>
            <person name="Feng Y."/>
            <person name="Xiao L."/>
        </authorList>
    </citation>
    <scope>NUCLEOTIDE SEQUENCE [LARGE SCALE GENOMIC DNA]</scope>
    <source>
        <strain evidence="2 3">CHN_HEN01</strain>
    </source>
</reference>
<name>A0A1D3D570_9EIME</name>
<evidence type="ECO:0000313" key="2">
    <source>
        <dbReference type="EMBL" id="OEH78596.1"/>
    </source>
</evidence>
<evidence type="ECO:0000256" key="1">
    <source>
        <dbReference type="SAM" id="MobiDB-lite"/>
    </source>
</evidence>